<dbReference type="Gene3D" id="1.10.20.10">
    <property type="entry name" value="Histone, subunit A"/>
    <property type="match status" value="1"/>
</dbReference>
<evidence type="ECO:0000259" key="3">
    <source>
        <dbReference type="Pfam" id="PF00808"/>
    </source>
</evidence>
<dbReference type="KEGG" id="vnx:VNE69_01132"/>
<name>A0AAX4J892_9MICR</name>
<proteinExistence type="predicted"/>
<protein>
    <submittedName>
        <fullName evidence="4">Dr1-associated corepressor</fullName>
    </submittedName>
</protein>
<evidence type="ECO:0000256" key="2">
    <source>
        <dbReference type="ARBA" id="ARBA00023242"/>
    </source>
</evidence>
<dbReference type="GO" id="GO:0005634">
    <property type="term" value="C:nucleus"/>
    <property type="evidence" value="ECO:0007669"/>
    <property type="project" value="UniProtKB-SubCell"/>
</dbReference>
<dbReference type="GO" id="GO:0001046">
    <property type="term" value="F:core promoter sequence-specific DNA binding"/>
    <property type="evidence" value="ECO:0007669"/>
    <property type="project" value="TreeGrafter"/>
</dbReference>
<dbReference type="CDD" id="cd22906">
    <property type="entry name" value="HFD_DRAP1"/>
    <property type="match status" value="1"/>
</dbReference>
<feature type="domain" description="Transcription factor CBF/NF-Y/archaeal histone" evidence="3">
    <location>
        <begin position="12"/>
        <end position="73"/>
    </location>
</feature>
<dbReference type="SUPFAM" id="SSF47113">
    <property type="entry name" value="Histone-fold"/>
    <property type="match status" value="1"/>
</dbReference>
<dbReference type="GO" id="GO:0016251">
    <property type="term" value="F:RNA polymerase II general transcription initiation factor activity"/>
    <property type="evidence" value="ECO:0007669"/>
    <property type="project" value="TreeGrafter"/>
</dbReference>
<dbReference type="PANTHER" id="PTHR10252:SF5">
    <property type="entry name" value="DR1-ASSOCIATED COREPRESSOR"/>
    <property type="match status" value="1"/>
</dbReference>
<gene>
    <name evidence="4" type="ORF">VNE69_01132</name>
</gene>
<dbReference type="GeneID" id="90539997"/>
<dbReference type="EMBL" id="CP142726">
    <property type="protein sequence ID" value="WUR02194.1"/>
    <property type="molecule type" value="Genomic_DNA"/>
</dbReference>
<sequence length="92" mass="10609">MTDNSKKLRSVFPAARLKKIMQSNEEVGKMGVSVPFITSKALEMFIEEIVKLTYKELESTKGNRITVEHIRKVIKDNPKYEFLSNVTSEQEM</sequence>
<dbReference type="Proteomes" id="UP001334084">
    <property type="component" value="Chromosome 1"/>
</dbReference>
<reference evidence="4" key="1">
    <citation type="journal article" date="2024" name="BMC Genomics">
        <title>Functional annotation of a divergent genome using sequence and structure-based similarity.</title>
        <authorList>
            <person name="Svedberg D."/>
            <person name="Winiger R.R."/>
            <person name="Berg A."/>
            <person name="Sharma H."/>
            <person name="Tellgren-Roth C."/>
            <person name="Debrunner-Vossbrinck B.A."/>
            <person name="Vossbrinck C.R."/>
            <person name="Barandun J."/>
        </authorList>
    </citation>
    <scope>NUCLEOTIDE SEQUENCE</scope>
    <source>
        <strain evidence="4">Illinois isolate</strain>
    </source>
</reference>
<dbReference type="InterPro" id="IPR003958">
    <property type="entry name" value="CBFA_NFYB_domain"/>
</dbReference>
<evidence type="ECO:0000313" key="5">
    <source>
        <dbReference type="Proteomes" id="UP001334084"/>
    </source>
</evidence>
<dbReference type="Pfam" id="PF00808">
    <property type="entry name" value="CBFD_NFYB_HMF"/>
    <property type="match status" value="1"/>
</dbReference>
<dbReference type="AlphaFoldDB" id="A0AAX4J892"/>
<comment type="subcellular location">
    <subcellularLocation>
        <location evidence="1">Nucleus</location>
    </subcellularLocation>
</comment>
<keyword evidence="2" id="KW-0539">Nucleus</keyword>
<dbReference type="GO" id="GO:0046982">
    <property type="term" value="F:protein heterodimerization activity"/>
    <property type="evidence" value="ECO:0007669"/>
    <property type="project" value="InterPro"/>
</dbReference>
<dbReference type="InterPro" id="IPR050568">
    <property type="entry name" value="Transcr_DNA_Rep_Reg"/>
</dbReference>
<dbReference type="PANTHER" id="PTHR10252">
    <property type="entry name" value="HISTONE-LIKE TRANSCRIPTION FACTOR CCAAT-RELATED"/>
    <property type="match status" value="1"/>
</dbReference>
<evidence type="ECO:0000313" key="4">
    <source>
        <dbReference type="EMBL" id="WUR02194.1"/>
    </source>
</evidence>
<accession>A0AAX4J892</accession>
<evidence type="ECO:0000256" key="1">
    <source>
        <dbReference type="ARBA" id="ARBA00004123"/>
    </source>
</evidence>
<dbReference type="InterPro" id="IPR009072">
    <property type="entry name" value="Histone-fold"/>
</dbReference>
<keyword evidence="5" id="KW-1185">Reference proteome</keyword>
<dbReference type="RefSeq" id="XP_065328339.1">
    <property type="nucleotide sequence ID" value="XM_065472267.1"/>
</dbReference>
<organism evidence="4 5">
    <name type="scientific">Vairimorpha necatrix</name>
    <dbReference type="NCBI Taxonomy" id="6039"/>
    <lineage>
        <taxon>Eukaryota</taxon>
        <taxon>Fungi</taxon>
        <taxon>Fungi incertae sedis</taxon>
        <taxon>Microsporidia</taxon>
        <taxon>Nosematidae</taxon>
        <taxon>Vairimorpha</taxon>
    </lineage>
</organism>